<accession>A0A9J7J3A4</accession>
<reference evidence="3" key="1">
    <citation type="submission" date="2025-08" db="UniProtKB">
        <authorList>
            <consortium name="RefSeq"/>
        </authorList>
    </citation>
    <scope>IDENTIFICATION</scope>
    <source>
        <strain evidence="3">Ishihara</strain>
        <tissue evidence="3">Whole body</tissue>
    </source>
</reference>
<evidence type="ECO:0000313" key="3">
    <source>
        <dbReference type="RefSeq" id="XP_022832880.1"/>
    </source>
</evidence>
<sequence length="373" mass="41216">MPPIKRRRQRKTKVTTKSVLPRRTFATWLDDTVRSIRFAAGTVHTAKTVANTGTSPLSTAHDLLQSAANSLCTAAKSIRSAANLVHASSPSNDPSAKALCARLRLSANWLVSAAAPLRSSPPSIHDALQVAAVALRKAASSLDTGEVESTLRLRASSRRDAAAEPQVSSSEDTPHEQAATTSSGCEQRHHTDQEIQDRKLRIQNDGESDTESNERPREKLTKSEQSEEMLKQEEKTAQNKSQEPIESSSPINKDNKNPEDTEKPAVLEEDKEKVENENNSPETLNIPKELKENIIIIDIELVSEGGETELETKKSNDEASNKDGSNSHIDESEKMEEDTSMEKKEELAIKLEPKNQKPENMEETESDQLERKI</sequence>
<feature type="compositionally biased region" description="Polar residues" evidence="1">
    <location>
        <begin position="238"/>
        <end position="252"/>
    </location>
</feature>
<gene>
    <name evidence="3" type="primary">LOC111360849</name>
</gene>
<dbReference type="Proteomes" id="UP000301870">
    <property type="component" value="Chromosome Z"/>
</dbReference>
<feature type="compositionally biased region" description="Basic and acidic residues" evidence="1">
    <location>
        <begin position="212"/>
        <end position="237"/>
    </location>
</feature>
<dbReference type="AlphaFoldDB" id="A0A9J7J3A4"/>
<dbReference type="KEGG" id="sliu:111360849"/>
<evidence type="ECO:0000313" key="2">
    <source>
        <dbReference type="Proteomes" id="UP000301870"/>
    </source>
</evidence>
<protein>
    <submittedName>
        <fullName evidence="3">Uncharacterized protein LOC111360849</fullName>
    </submittedName>
</protein>
<feature type="region of interest" description="Disordered" evidence="1">
    <location>
        <begin position="139"/>
        <end position="373"/>
    </location>
</feature>
<dbReference type="OrthoDB" id="10553068at2759"/>
<dbReference type="RefSeq" id="XP_022832880.1">
    <property type="nucleotide sequence ID" value="XM_022977112.1"/>
</dbReference>
<evidence type="ECO:0000256" key="1">
    <source>
        <dbReference type="SAM" id="MobiDB-lite"/>
    </source>
</evidence>
<dbReference type="GeneID" id="111360849"/>
<organism evidence="2 3">
    <name type="scientific">Spodoptera litura</name>
    <name type="common">Asian cotton leafworm</name>
    <dbReference type="NCBI Taxonomy" id="69820"/>
    <lineage>
        <taxon>Eukaryota</taxon>
        <taxon>Metazoa</taxon>
        <taxon>Ecdysozoa</taxon>
        <taxon>Arthropoda</taxon>
        <taxon>Hexapoda</taxon>
        <taxon>Insecta</taxon>
        <taxon>Pterygota</taxon>
        <taxon>Neoptera</taxon>
        <taxon>Endopterygota</taxon>
        <taxon>Lepidoptera</taxon>
        <taxon>Glossata</taxon>
        <taxon>Ditrysia</taxon>
        <taxon>Noctuoidea</taxon>
        <taxon>Noctuidae</taxon>
        <taxon>Amphipyrinae</taxon>
        <taxon>Spodoptera</taxon>
    </lineage>
</organism>
<name>A0A9J7J3A4_SPOLT</name>
<proteinExistence type="predicted"/>
<feature type="compositionally biased region" description="Basic and acidic residues" evidence="1">
    <location>
        <begin position="340"/>
        <end position="360"/>
    </location>
</feature>
<feature type="compositionally biased region" description="Basic and acidic residues" evidence="1">
    <location>
        <begin position="310"/>
        <end position="321"/>
    </location>
</feature>
<keyword evidence="2" id="KW-1185">Reference proteome</keyword>
<feature type="compositionally biased region" description="Basic and acidic residues" evidence="1">
    <location>
        <begin position="186"/>
        <end position="204"/>
    </location>
</feature>
<feature type="compositionally biased region" description="Basic and acidic residues" evidence="1">
    <location>
        <begin position="253"/>
        <end position="276"/>
    </location>
</feature>